<gene>
    <name evidence="1" type="ORF">Patl1_27832</name>
</gene>
<sequence>MTISDYHTQALTYLDQVKKFLKESGSNFLVFRQITEDVRNNKISVEVLAEKAKELFKENKDLLVGVNAFLPEDSKIEVGDDPVYQALLNAFNGTNKDVGDVYNEVAAILVGHQDLMEEFNRFVLSSEEGKKDPIKKKRKTSPDHHEMDCKYSVNKVCRKMLSRKDGRKTSPDCDGADSKDCMNKVYRKEFDFFEKIKSRFGDSGEYLKFLEQIHEYNSKRIEIGGVVQWVAKFPHLLAEFE</sequence>
<reference evidence="2" key="1">
    <citation type="journal article" date="2023" name="G3 (Bethesda)">
        <title>Genome assembly and association tests identify interacting loci associated with vigor, precocity, and sex in interspecific pistachio rootstocks.</title>
        <authorList>
            <person name="Palmer W."/>
            <person name="Jacygrad E."/>
            <person name="Sagayaradj S."/>
            <person name="Cavanaugh K."/>
            <person name="Han R."/>
            <person name="Bertier L."/>
            <person name="Beede B."/>
            <person name="Kafkas S."/>
            <person name="Golino D."/>
            <person name="Preece J."/>
            <person name="Michelmore R."/>
        </authorList>
    </citation>
    <scope>NUCLEOTIDE SEQUENCE [LARGE SCALE GENOMIC DNA]</scope>
</reference>
<organism evidence="1 2">
    <name type="scientific">Pistacia atlantica</name>
    <dbReference type="NCBI Taxonomy" id="434234"/>
    <lineage>
        <taxon>Eukaryota</taxon>
        <taxon>Viridiplantae</taxon>
        <taxon>Streptophyta</taxon>
        <taxon>Embryophyta</taxon>
        <taxon>Tracheophyta</taxon>
        <taxon>Spermatophyta</taxon>
        <taxon>Magnoliopsida</taxon>
        <taxon>eudicotyledons</taxon>
        <taxon>Gunneridae</taxon>
        <taxon>Pentapetalae</taxon>
        <taxon>rosids</taxon>
        <taxon>malvids</taxon>
        <taxon>Sapindales</taxon>
        <taxon>Anacardiaceae</taxon>
        <taxon>Pistacia</taxon>
    </lineage>
</organism>
<keyword evidence="2" id="KW-1185">Reference proteome</keyword>
<protein>
    <submittedName>
        <fullName evidence="1">Uncharacterized protein</fullName>
    </submittedName>
</protein>
<name>A0ACC1BDR0_9ROSI</name>
<dbReference type="Proteomes" id="UP001164250">
    <property type="component" value="Chromosome 5"/>
</dbReference>
<comment type="caution">
    <text evidence="1">The sequence shown here is derived from an EMBL/GenBank/DDBJ whole genome shotgun (WGS) entry which is preliminary data.</text>
</comment>
<evidence type="ECO:0000313" key="2">
    <source>
        <dbReference type="Proteomes" id="UP001164250"/>
    </source>
</evidence>
<evidence type="ECO:0000313" key="1">
    <source>
        <dbReference type="EMBL" id="KAJ0097068.1"/>
    </source>
</evidence>
<dbReference type="EMBL" id="CM047901">
    <property type="protein sequence ID" value="KAJ0097068.1"/>
    <property type="molecule type" value="Genomic_DNA"/>
</dbReference>
<proteinExistence type="predicted"/>
<accession>A0ACC1BDR0</accession>